<dbReference type="Proteomes" id="UP000886289">
    <property type="component" value="Unassembled WGS sequence"/>
</dbReference>
<gene>
    <name evidence="1" type="ORF">ENG63_02880</name>
</gene>
<sequence length="139" mass="16186">MGGIANGTLNDDDPQKSKARFLYCLRLPWVPRGYISLNDKLSREREDKKGLYEIFRCNLVHTFFFGGLDIENNPENPTSRSHTEDVPGIREADDGSGRLIINCNDLAYDIKKARDRLFKEIREKDNVYRKNFRKVFTNI</sequence>
<dbReference type="EMBL" id="DRBS01000112">
    <property type="protein sequence ID" value="HDD43791.1"/>
    <property type="molecule type" value="Genomic_DNA"/>
</dbReference>
<protein>
    <submittedName>
        <fullName evidence="1">Uncharacterized protein</fullName>
    </submittedName>
</protein>
<dbReference type="AlphaFoldDB" id="A0A7C0Y8N3"/>
<organism evidence="1">
    <name type="scientific">Desulfofervidus auxilii</name>
    <dbReference type="NCBI Taxonomy" id="1621989"/>
    <lineage>
        <taxon>Bacteria</taxon>
        <taxon>Pseudomonadati</taxon>
        <taxon>Thermodesulfobacteriota</taxon>
        <taxon>Candidatus Desulfofervidia</taxon>
        <taxon>Candidatus Desulfofervidales</taxon>
        <taxon>Candidatus Desulfofervidaceae</taxon>
        <taxon>Candidatus Desulfofervidus</taxon>
    </lineage>
</organism>
<accession>A0A7C0Y8N3</accession>
<name>A0A7C0Y8N3_DESA2</name>
<proteinExistence type="predicted"/>
<comment type="caution">
    <text evidence="1">The sequence shown here is derived from an EMBL/GenBank/DDBJ whole genome shotgun (WGS) entry which is preliminary data.</text>
</comment>
<reference evidence="1" key="1">
    <citation type="journal article" date="2020" name="mSystems">
        <title>Genome- and Community-Level Interaction Insights into Carbon Utilization and Element Cycling Functions of Hydrothermarchaeota in Hydrothermal Sediment.</title>
        <authorList>
            <person name="Zhou Z."/>
            <person name="Liu Y."/>
            <person name="Xu W."/>
            <person name="Pan J."/>
            <person name="Luo Z.H."/>
            <person name="Li M."/>
        </authorList>
    </citation>
    <scope>NUCLEOTIDE SEQUENCE [LARGE SCALE GENOMIC DNA]</scope>
    <source>
        <strain evidence="1">HyVt-233</strain>
    </source>
</reference>
<evidence type="ECO:0000313" key="1">
    <source>
        <dbReference type="EMBL" id="HDD43791.1"/>
    </source>
</evidence>